<sequence length="117" mass="12538">MHGDVQSSGLPDFRTFGLSYQRHQTIAVNNIGGGQVPVVIADLSKVENITPQSLQGIGYTYNEADDKWNIADAAADYVYINQPDIGFALPGTLKVIVPYEQWAKQVNSPSSGAGRGG</sequence>
<proteinExistence type="predicted"/>
<accession>A0ABS9SEC4</accession>
<keyword evidence="2" id="KW-1185">Reference proteome</keyword>
<evidence type="ECO:0000313" key="2">
    <source>
        <dbReference type="Proteomes" id="UP001202248"/>
    </source>
</evidence>
<dbReference type="RefSeq" id="WP_240829466.1">
    <property type="nucleotide sequence ID" value="NZ_JAKWBL010000001.1"/>
</dbReference>
<comment type="caution">
    <text evidence="1">The sequence shown here is derived from an EMBL/GenBank/DDBJ whole genome shotgun (WGS) entry which is preliminary data.</text>
</comment>
<name>A0ABS9SEC4_9BACT</name>
<evidence type="ECO:0000313" key="1">
    <source>
        <dbReference type="EMBL" id="MCH5596709.1"/>
    </source>
</evidence>
<gene>
    <name evidence="1" type="ORF">MKP09_01625</name>
</gene>
<dbReference type="Proteomes" id="UP001202248">
    <property type="component" value="Unassembled WGS sequence"/>
</dbReference>
<reference evidence="1 2" key="1">
    <citation type="submission" date="2022-02" db="EMBL/GenBank/DDBJ databases">
        <authorList>
            <person name="Min J."/>
        </authorList>
    </citation>
    <scope>NUCLEOTIDE SEQUENCE [LARGE SCALE GENOMIC DNA]</scope>
    <source>
        <strain evidence="1 2">GR10-1</strain>
    </source>
</reference>
<protein>
    <submittedName>
        <fullName evidence="1">Uncharacterized protein</fullName>
    </submittedName>
</protein>
<dbReference type="EMBL" id="JAKWBL010000001">
    <property type="protein sequence ID" value="MCH5596709.1"/>
    <property type="molecule type" value="Genomic_DNA"/>
</dbReference>
<organism evidence="1 2">
    <name type="scientific">Niabella ginsengisoli</name>
    <dbReference type="NCBI Taxonomy" id="522298"/>
    <lineage>
        <taxon>Bacteria</taxon>
        <taxon>Pseudomonadati</taxon>
        <taxon>Bacteroidota</taxon>
        <taxon>Chitinophagia</taxon>
        <taxon>Chitinophagales</taxon>
        <taxon>Chitinophagaceae</taxon>
        <taxon>Niabella</taxon>
    </lineage>
</organism>